<reference evidence="2" key="1">
    <citation type="submission" date="2019-07" db="EMBL/GenBank/DDBJ databases">
        <authorList>
            <person name="Weber M."/>
            <person name="Kostadinov I."/>
            <person name="Kostadinov D I."/>
        </authorList>
    </citation>
    <scope>NUCLEOTIDE SEQUENCE</scope>
    <source>
        <strain evidence="2">Gfbio:sag-sample-m06:053724c1-46a9-4a36-b237-ea2bf867836b</strain>
    </source>
</reference>
<dbReference type="Pfam" id="PF16074">
    <property type="entry name" value="PilW"/>
    <property type="match status" value="1"/>
</dbReference>
<keyword evidence="1" id="KW-0812">Transmembrane</keyword>
<dbReference type="InterPro" id="IPR032092">
    <property type="entry name" value="PilW"/>
</dbReference>
<protein>
    <recommendedName>
        <fullName evidence="3">Type IV pilus assembly protein PilW</fullName>
    </recommendedName>
</protein>
<name>A0A7D9H5C3_9GAMM</name>
<keyword evidence="1" id="KW-0472">Membrane</keyword>
<dbReference type="GO" id="GO:0043683">
    <property type="term" value="P:type IV pilus assembly"/>
    <property type="evidence" value="ECO:0007669"/>
    <property type="project" value="InterPro"/>
</dbReference>
<gene>
    <name evidence="2" type="ORF">JTBM06_V1_10093</name>
</gene>
<dbReference type="AlphaFoldDB" id="A0A7D9H5C3"/>
<dbReference type="EMBL" id="LR633967">
    <property type="protein sequence ID" value="VUX55376.1"/>
    <property type="molecule type" value="Genomic_DNA"/>
</dbReference>
<dbReference type="Pfam" id="PF07963">
    <property type="entry name" value="N_methyl"/>
    <property type="match status" value="1"/>
</dbReference>
<accession>A0A7D9H5C3</accession>
<feature type="transmembrane region" description="Helical" evidence="1">
    <location>
        <begin position="20"/>
        <end position="40"/>
    </location>
</feature>
<dbReference type="InterPro" id="IPR012902">
    <property type="entry name" value="N_methyl_site"/>
</dbReference>
<proteinExistence type="predicted"/>
<evidence type="ECO:0008006" key="3">
    <source>
        <dbReference type="Google" id="ProtNLM"/>
    </source>
</evidence>
<keyword evidence="1" id="KW-1133">Transmembrane helix</keyword>
<evidence type="ECO:0000313" key="2">
    <source>
        <dbReference type="EMBL" id="VUX55376.1"/>
    </source>
</evidence>
<evidence type="ECO:0000256" key="1">
    <source>
        <dbReference type="SAM" id="Phobius"/>
    </source>
</evidence>
<organism evidence="2">
    <name type="scientific">uncultured Woeseiaceae bacterium</name>
    <dbReference type="NCBI Taxonomy" id="1983305"/>
    <lineage>
        <taxon>Bacteria</taxon>
        <taxon>Pseudomonadati</taxon>
        <taxon>Pseudomonadota</taxon>
        <taxon>Gammaproteobacteria</taxon>
        <taxon>Woeseiales</taxon>
        <taxon>Woeseiaceae</taxon>
        <taxon>environmental samples</taxon>
    </lineage>
</organism>
<dbReference type="NCBIfam" id="TIGR02532">
    <property type="entry name" value="IV_pilin_GFxxxE"/>
    <property type="match status" value="1"/>
</dbReference>
<sequence>MMISHQTINSNRNQSGMTMVELLVALAIGSFLIIGAVQVYNQSRQAYIINDSIARVQETAQFAMDTIEADLRMASNWGRTSRATSVNGHSEIADANPLGLPAPGACGADWALDLVRPLVGSNNAYTLPCAANGGAQANSDVFTTRRATVAPAPLEAGRMQIQTTRIQGKLFSDGNRPAGFDALTSETHNLLVNSYYVAADSELIPGVPTLRRKTLVGGAGGPTIVDQEVAPGVENIQLQLGVDVDQDNTVDRYVNPGDPIFVPGDAAFIPGARVMTARIWLVVRGITPEIGIQDNTNYQPGDVNLGVYTDDYRRMQVSKTILLRNART</sequence>